<dbReference type="GO" id="GO:0006508">
    <property type="term" value="P:proteolysis"/>
    <property type="evidence" value="ECO:0007669"/>
    <property type="project" value="InterPro"/>
</dbReference>
<dbReference type="Gene3D" id="3.20.20.140">
    <property type="entry name" value="Metal-dependent hydrolases"/>
    <property type="match status" value="1"/>
</dbReference>
<dbReference type="InterPro" id="IPR008257">
    <property type="entry name" value="Pept_M19"/>
</dbReference>
<comment type="caution">
    <text evidence="1">The sequence shown here is derived from an EMBL/GenBank/DDBJ whole genome shotgun (WGS) entry which is preliminary data.</text>
</comment>
<dbReference type="RefSeq" id="WP_125229393.1">
    <property type="nucleotide sequence ID" value="NZ_RWJI01000001.1"/>
</dbReference>
<reference evidence="1 2" key="1">
    <citation type="submission" date="2018-12" db="EMBL/GenBank/DDBJ databases">
        <authorList>
            <person name="Kim S.-J."/>
            <person name="Jung G.-Y."/>
        </authorList>
    </citation>
    <scope>NUCLEOTIDE SEQUENCE [LARGE SCALE GENOMIC DNA]</scope>
    <source>
        <strain evidence="1 2">03SU3-P</strain>
    </source>
</reference>
<dbReference type="PANTHER" id="PTHR10443:SF12">
    <property type="entry name" value="DIPEPTIDASE"/>
    <property type="match status" value="1"/>
</dbReference>
<dbReference type="PANTHER" id="PTHR10443">
    <property type="entry name" value="MICROSOMAL DIPEPTIDASE"/>
    <property type="match status" value="1"/>
</dbReference>
<name>A0A3R8RBV2_9SPHN</name>
<dbReference type="Proteomes" id="UP000268553">
    <property type="component" value="Unassembled WGS sequence"/>
</dbReference>
<protein>
    <submittedName>
        <fullName evidence="1">Peptidase M19</fullName>
    </submittedName>
</protein>
<dbReference type="Pfam" id="PF01244">
    <property type="entry name" value="Peptidase_M19"/>
    <property type="match status" value="1"/>
</dbReference>
<dbReference type="AlphaFoldDB" id="A0A3R8RBV2"/>
<keyword evidence="2" id="KW-1185">Reference proteome</keyword>
<dbReference type="SUPFAM" id="SSF51556">
    <property type="entry name" value="Metallo-dependent hydrolases"/>
    <property type="match status" value="1"/>
</dbReference>
<dbReference type="EMBL" id="RWJI01000001">
    <property type="protein sequence ID" value="RRQ51378.1"/>
    <property type="molecule type" value="Genomic_DNA"/>
</dbReference>
<dbReference type="PROSITE" id="PS51365">
    <property type="entry name" value="RENAL_DIPEPTIDASE_2"/>
    <property type="match status" value="1"/>
</dbReference>
<gene>
    <name evidence="1" type="ORF">D7D48_00215</name>
</gene>
<accession>A0A3R8RBV2</accession>
<dbReference type="InterPro" id="IPR032466">
    <property type="entry name" value="Metal_Hydrolase"/>
</dbReference>
<evidence type="ECO:0000313" key="1">
    <source>
        <dbReference type="EMBL" id="RRQ51378.1"/>
    </source>
</evidence>
<sequence length="392" mass="41951">MRKRIWIPATLIAAAALGFFGFAPGYVEGAMNQIDGKPLIAVSDEAKALHKTLNIVDLHSDTLMWNRDLNDSVSRGHMDLPRLQEGNVALQLFSSVTKTPKNQNYDGNGADTDNITLLTIAQLQPVKTWSSLVERSLYHAQKRDAAVAGSSGAIKAVDTAGQLDALLSARQKDKRAVGAMLTIEGLQNLEGKAANLDRLYDAGFRMAGLTHFFDNELAGSMHGLKKGGLSPFGRDIVKRMESKGMIIDIAHLSHTGVAEVLAMATRPVVSSHGGVQATCKVNRNLTDDEVRGVAKTGGVIGIGYWDGALCDTSPRAAAKAMKHVRDLVGIEHVALGSDYDGATTVRFDTSQLVQVTQALMDEGFTPAEIRAVMGENALRVIRAGLVPRASAQ</sequence>
<dbReference type="CDD" id="cd01301">
    <property type="entry name" value="rDP_like"/>
    <property type="match status" value="1"/>
</dbReference>
<dbReference type="OrthoDB" id="9804920at2"/>
<evidence type="ECO:0000313" key="2">
    <source>
        <dbReference type="Proteomes" id="UP000268553"/>
    </source>
</evidence>
<proteinExistence type="predicted"/>
<organism evidence="1 2">
    <name type="scientific">Sphingorhabdus wooponensis</name>
    <dbReference type="NCBI Taxonomy" id="940136"/>
    <lineage>
        <taxon>Bacteria</taxon>
        <taxon>Pseudomonadati</taxon>
        <taxon>Pseudomonadota</taxon>
        <taxon>Alphaproteobacteria</taxon>
        <taxon>Sphingomonadales</taxon>
        <taxon>Sphingomonadaceae</taxon>
        <taxon>Sphingorhabdus</taxon>
    </lineage>
</organism>
<dbReference type="GO" id="GO:0070573">
    <property type="term" value="F:metallodipeptidase activity"/>
    <property type="evidence" value="ECO:0007669"/>
    <property type="project" value="InterPro"/>
</dbReference>